<protein>
    <recommendedName>
        <fullName evidence="3">FAD assembly factor SdhE</fullName>
    </recommendedName>
</protein>
<evidence type="ECO:0000313" key="2">
    <source>
        <dbReference type="Proteomes" id="UP001593833"/>
    </source>
</evidence>
<keyword evidence="2" id="KW-1185">Reference proteome</keyword>
<sequence>MSMFREILRQTNERLRLPQPAKSRIILEMAADLDELFLFYRKQGLGEDDAMRASVDKLGVSDETLVQLTHIHESPLQRLLDGLSSQARSDPAVG</sequence>
<dbReference type="Proteomes" id="UP001593833">
    <property type="component" value="Unassembled WGS sequence"/>
</dbReference>
<dbReference type="EMBL" id="JBHPKH010000013">
    <property type="protein sequence ID" value="MFC1572361.1"/>
    <property type="molecule type" value="Genomic_DNA"/>
</dbReference>
<evidence type="ECO:0000313" key="1">
    <source>
        <dbReference type="EMBL" id="MFC1572361.1"/>
    </source>
</evidence>
<accession>A0ABV6YJ61</accession>
<comment type="caution">
    <text evidence="1">The sequence shown here is derived from an EMBL/GenBank/DDBJ whole genome shotgun (WGS) entry which is preliminary data.</text>
</comment>
<evidence type="ECO:0008006" key="3">
    <source>
        <dbReference type="Google" id="ProtNLM"/>
    </source>
</evidence>
<gene>
    <name evidence="1" type="ORF">ACFL6M_02070</name>
</gene>
<proteinExistence type="predicted"/>
<organism evidence="1 2">
    <name type="scientific">Eiseniibacteriota bacterium</name>
    <dbReference type="NCBI Taxonomy" id="2212470"/>
    <lineage>
        <taxon>Bacteria</taxon>
        <taxon>Candidatus Eiseniibacteriota</taxon>
    </lineage>
</organism>
<name>A0ABV6YJ61_UNCEI</name>
<reference evidence="1 2" key="1">
    <citation type="submission" date="2024-09" db="EMBL/GenBank/DDBJ databases">
        <authorList>
            <person name="D'Angelo T."/>
        </authorList>
    </citation>
    <scope>NUCLEOTIDE SEQUENCE [LARGE SCALE GENOMIC DNA]</scope>
    <source>
        <strain evidence="1">SAG AM-320-E07</strain>
    </source>
</reference>